<organism evidence="1 2">
    <name type="scientific">Brassica cretica</name>
    <name type="common">Mustard</name>
    <dbReference type="NCBI Taxonomy" id="69181"/>
    <lineage>
        <taxon>Eukaryota</taxon>
        <taxon>Viridiplantae</taxon>
        <taxon>Streptophyta</taxon>
        <taxon>Embryophyta</taxon>
        <taxon>Tracheophyta</taxon>
        <taxon>Spermatophyta</taxon>
        <taxon>Magnoliopsida</taxon>
        <taxon>eudicotyledons</taxon>
        <taxon>Gunneridae</taxon>
        <taxon>Pentapetalae</taxon>
        <taxon>rosids</taxon>
        <taxon>malvids</taxon>
        <taxon>Brassicales</taxon>
        <taxon>Brassicaceae</taxon>
        <taxon>Brassiceae</taxon>
        <taxon>Brassica</taxon>
    </lineage>
</organism>
<dbReference type="Proteomes" id="UP000712600">
    <property type="component" value="Unassembled WGS sequence"/>
</dbReference>
<evidence type="ECO:0000313" key="2">
    <source>
        <dbReference type="Proteomes" id="UP000712600"/>
    </source>
</evidence>
<dbReference type="AlphaFoldDB" id="A0A8S9PRZ1"/>
<accession>A0A8S9PRZ1</accession>
<protein>
    <submittedName>
        <fullName evidence="1">Uncharacterized protein</fullName>
    </submittedName>
</protein>
<evidence type="ECO:0000313" key="1">
    <source>
        <dbReference type="EMBL" id="KAF3522630.1"/>
    </source>
</evidence>
<name>A0A8S9PRZ1_BRACR</name>
<comment type="caution">
    <text evidence="1">The sequence shown here is derived from an EMBL/GenBank/DDBJ whole genome shotgun (WGS) entry which is preliminary data.</text>
</comment>
<dbReference type="EMBL" id="QGKX02001347">
    <property type="protein sequence ID" value="KAF3522630.1"/>
    <property type="molecule type" value="Genomic_DNA"/>
</dbReference>
<gene>
    <name evidence="1" type="ORF">F2Q69_00047596</name>
</gene>
<sequence>MRVGDGDGKALATQTTSLKGTYHETILRSDIDALIKALKDNGNSFGNTLGHSLAAYRNIQTVTSCKVKATLAKDQSV</sequence>
<reference evidence="1" key="1">
    <citation type="submission" date="2019-12" db="EMBL/GenBank/DDBJ databases">
        <title>Genome sequencing and annotation of Brassica cretica.</title>
        <authorList>
            <person name="Studholme D.J."/>
            <person name="Sarris P."/>
        </authorList>
    </citation>
    <scope>NUCLEOTIDE SEQUENCE</scope>
    <source>
        <strain evidence="1">PFS-109/04</strain>
        <tissue evidence="1">Leaf</tissue>
    </source>
</reference>
<proteinExistence type="predicted"/>